<dbReference type="RefSeq" id="XP_007310510.1">
    <property type="nucleotide sequence ID" value="XM_007310448.1"/>
</dbReference>
<accession>R7RZP1</accession>
<keyword evidence="7 9" id="KW-0175">Coiled coil</keyword>
<organism evidence="11 12">
    <name type="scientific">Stereum hirsutum (strain FP-91666)</name>
    <name type="common">White-rot fungus</name>
    <dbReference type="NCBI Taxonomy" id="721885"/>
    <lineage>
        <taxon>Eukaryota</taxon>
        <taxon>Fungi</taxon>
        <taxon>Dikarya</taxon>
        <taxon>Basidiomycota</taxon>
        <taxon>Agaricomycotina</taxon>
        <taxon>Agaricomycetes</taxon>
        <taxon>Russulales</taxon>
        <taxon>Stereaceae</taxon>
        <taxon>Stereum</taxon>
    </lineage>
</organism>
<feature type="compositionally biased region" description="Gly residues" evidence="10">
    <location>
        <begin position="599"/>
        <end position="612"/>
    </location>
</feature>
<feature type="region of interest" description="Disordered" evidence="10">
    <location>
        <begin position="192"/>
        <end position="213"/>
    </location>
</feature>
<dbReference type="OrthoDB" id="312015at2759"/>
<dbReference type="InterPro" id="IPR021622">
    <property type="entry name" value="Afadin/alpha-actinin-bd"/>
</dbReference>
<feature type="region of interest" description="Disordered" evidence="10">
    <location>
        <begin position="904"/>
        <end position="1121"/>
    </location>
</feature>
<proteinExistence type="inferred from homology"/>
<evidence type="ECO:0000256" key="1">
    <source>
        <dbReference type="ARBA" id="ARBA00004282"/>
    </source>
</evidence>
<evidence type="ECO:0000256" key="3">
    <source>
        <dbReference type="ARBA" id="ARBA00009291"/>
    </source>
</evidence>
<dbReference type="EMBL" id="JH687398">
    <property type="protein sequence ID" value="EIM80375.1"/>
    <property type="molecule type" value="Genomic_DNA"/>
</dbReference>
<reference evidence="12" key="1">
    <citation type="journal article" date="2012" name="Science">
        <title>The Paleozoic origin of enzymatic lignin decomposition reconstructed from 31 fungal genomes.</title>
        <authorList>
            <person name="Floudas D."/>
            <person name="Binder M."/>
            <person name="Riley R."/>
            <person name="Barry K."/>
            <person name="Blanchette R.A."/>
            <person name="Henrissat B."/>
            <person name="Martinez A.T."/>
            <person name="Otillar R."/>
            <person name="Spatafora J.W."/>
            <person name="Yadav J.S."/>
            <person name="Aerts A."/>
            <person name="Benoit I."/>
            <person name="Boyd A."/>
            <person name="Carlson A."/>
            <person name="Copeland A."/>
            <person name="Coutinho P.M."/>
            <person name="de Vries R.P."/>
            <person name="Ferreira P."/>
            <person name="Findley K."/>
            <person name="Foster B."/>
            <person name="Gaskell J."/>
            <person name="Glotzer D."/>
            <person name="Gorecki P."/>
            <person name="Heitman J."/>
            <person name="Hesse C."/>
            <person name="Hori C."/>
            <person name="Igarashi K."/>
            <person name="Jurgens J.A."/>
            <person name="Kallen N."/>
            <person name="Kersten P."/>
            <person name="Kohler A."/>
            <person name="Kuees U."/>
            <person name="Kumar T.K.A."/>
            <person name="Kuo A."/>
            <person name="LaButti K."/>
            <person name="Larrondo L.F."/>
            <person name="Lindquist E."/>
            <person name="Ling A."/>
            <person name="Lombard V."/>
            <person name="Lucas S."/>
            <person name="Lundell T."/>
            <person name="Martin R."/>
            <person name="McLaughlin D.J."/>
            <person name="Morgenstern I."/>
            <person name="Morin E."/>
            <person name="Murat C."/>
            <person name="Nagy L.G."/>
            <person name="Nolan M."/>
            <person name="Ohm R.A."/>
            <person name="Patyshakuliyeva A."/>
            <person name="Rokas A."/>
            <person name="Ruiz-Duenas F.J."/>
            <person name="Sabat G."/>
            <person name="Salamov A."/>
            <person name="Samejima M."/>
            <person name="Schmutz J."/>
            <person name="Slot J.C."/>
            <person name="St John F."/>
            <person name="Stenlid J."/>
            <person name="Sun H."/>
            <person name="Sun S."/>
            <person name="Syed K."/>
            <person name="Tsang A."/>
            <person name="Wiebenga A."/>
            <person name="Young D."/>
            <person name="Pisabarro A."/>
            <person name="Eastwood D.C."/>
            <person name="Martin F."/>
            <person name="Cullen D."/>
            <person name="Grigoriev I.V."/>
            <person name="Hibbett D.S."/>
        </authorList>
    </citation>
    <scope>NUCLEOTIDE SEQUENCE [LARGE SCALE GENOMIC DNA]</scope>
    <source>
        <strain evidence="12">FP-91666</strain>
    </source>
</reference>
<evidence type="ECO:0000256" key="6">
    <source>
        <dbReference type="ARBA" id="ARBA00022949"/>
    </source>
</evidence>
<feature type="coiled-coil region" evidence="9">
    <location>
        <begin position="239"/>
        <end position="266"/>
    </location>
</feature>
<evidence type="ECO:0008006" key="13">
    <source>
        <dbReference type="Google" id="ProtNLM"/>
    </source>
</evidence>
<feature type="region of interest" description="Disordered" evidence="10">
    <location>
        <begin position="486"/>
        <end position="849"/>
    </location>
</feature>
<protein>
    <recommendedName>
        <fullName evidence="13">Afadin and alpha-actinin-binding-domain-containing protein</fullName>
    </recommendedName>
</protein>
<dbReference type="Pfam" id="PF11559">
    <property type="entry name" value="ADIP"/>
    <property type="match status" value="1"/>
</dbReference>
<feature type="compositionally biased region" description="Pro residues" evidence="10">
    <location>
        <begin position="773"/>
        <end position="791"/>
    </location>
</feature>
<feature type="compositionally biased region" description="Low complexity" evidence="10">
    <location>
        <begin position="334"/>
        <end position="354"/>
    </location>
</feature>
<dbReference type="PANTHER" id="PTHR46507">
    <property type="entry name" value="AFADIN- AND ALPHA-ACTININ-BINDING PROTEIN"/>
    <property type="match status" value="1"/>
</dbReference>
<feature type="compositionally biased region" description="Low complexity" evidence="10">
    <location>
        <begin position="588"/>
        <end position="598"/>
    </location>
</feature>
<dbReference type="GeneID" id="18804126"/>
<name>R7RZP1_STEHR</name>
<comment type="similarity">
    <text evidence="3">Belongs to the ADIP family.</text>
</comment>
<dbReference type="GO" id="GO:0035735">
    <property type="term" value="P:intraciliary transport involved in cilium assembly"/>
    <property type="evidence" value="ECO:0007669"/>
    <property type="project" value="TreeGrafter"/>
</dbReference>
<keyword evidence="5" id="KW-0130">Cell adhesion</keyword>
<feature type="region of interest" description="Disordered" evidence="10">
    <location>
        <begin position="863"/>
        <end position="885"/>
    </location>
</feature>
<feature type="region of interest" description="Disordered" evidence="10">
    <location>
        <begin position="333"/>
        <end position="369"/>
    </location>
</feature>
<dbReference type="PANTHER" id="PTHR46507:SF4">
    <property type="entry name" value="SSX FAMILY MEMBER 2 INTERACTING PROTEIN"/>
    <property type="match status" value="1"/>
</dbReference>
<feature type="compositionally biased region" description="Basic and acidic residues" evidence="10">
    <location>
        <begin position="1012"/>
        <end position="1023"/>
    </location>
</feature>
<keyword evidence="12" id="KW-1185">Reference proteome</keyword>
<dbReference type="AlphaFoldDB" id="R7RZP1"/>
<evidence type="ECO:0000313" key="12">
    <source>
        <dbReference type="Proteomes" id="UP000053927"/>
    </source>
</evidence>
<evidence type="ECO:0000256" key="4">
    <source>
        <dbReference type="ARBA" id="ARBA00022490"/>
    </source>
</evidence>
<keyword evidence="8" id="KW-0206">Cytoskeleton</keyword>
<dbReference type="InterPro" id="IPR052300">
    <property type="entry name" value="Adhesion_Centrosome_assoc"/>
</dbReference>
<feature type="compositionally biased region" description="Low complexity" evidence="10">
    <location>
        <begin position="813"/>
        <end position="829"/>
    </location>
</feature>
<feature type="compositionally biased region" description="Gly residues" evidence="10">
    <location>
        <begin position="665"/>
        <end position="678"/>
    </location>
</feature>
<evidence type="ECO:0000256" key="2">
    <source>
        <dbReference type="ARBA" id="ARBA00004300"/>
    </source>
</evidence>
<feature type="compositionally biased region" description="Polar residues" evidence="10">
    <location>
        <begin position="796"/>
        <end position="806"/>
    </location>
</feature>
<feature type="coiled-coil region" evidence="9">
    <location>
        <begin position="428"/>
        <end position="455"/>
    </location>
</feature>
<evidence type="ECO:0000256" key="7">
    <source>
        <dbReference type="ARBA" id="ARBA00023054"/>
    </source>
</evidence>
<sequence length="1121" mass="117860">MNTTTPKKSVHWTLLNYAKSPTSLPSPIFSEGSSISSVTSTSTLQHLNSQLVAHGFATAPGLSLDGCSNADMDGVVKCLMGMLSQRMEDMSRTEELSTKLRTMSYDHDRLFTMHRAAVEKTANAERETNLHKSKLATATRALAQSEAAHKQTTLELQRTRTSLQALRSQHTTALQKRDSEISKITEKWNKLSDSQLRGSSNHHSSMSGSGGMRSGMTLVNSGNGEIVEEKFGSKMRRGKGVLECALEEAEEACGRLREENAEVKGLVVDVTNTVQRILQKALGKDPDGEDAPEPLGSLDLFPHPGNIGPSDTAFDKLSSLLTRLRNAIVDLLPDADSPSNNNADPSASTSTTTTLIGDQAGAGNGKFKPCEHGEEIERLKATIEMLRSELDKAHKEQTEYATRAQALFDEFAANPPQLTMLPATATDTRELGKGMEELQQGREELEQERLAFTEVAMQVGRERADLEAERLKFLEERRSWQISQLENNHNHTNKANNTLASHFPPEPIDTDTDIPEADDRPPSPTSSAPFSPPPAPPSKSHNPRKSRSSTSRPIHIHTHVTLRSPAREKARRMSKVRSPVKPGGKGAGLKAALAKSRGAGAGGSGSSSGAGASGSKPKETQTQARGVRRSSRRSSRRGSAGSGSGSAGPSVVPSYETELNLPPGAGAGNIGSGMGLGLGHFVLPPPSPQSTLPPSKLLAAVATTSAPATGTGTSRTRTTSSGSGGNVASQHPGKIVHSRGSGKMNVDPEEPSTTPPWGIPSASSSNSELPALVPVPAPHPDPVKKPQPQPPAVESQPITGPSNPSENPFMLLPSQNPSNPFNPNPSQSQLHQNPSARPSFPQAKPHAKHMIHAYSPARPSPLSRILLMGNSPENGGPPPLPAPQLALGMLGEEDESMDIEDLMREPDVGAKVPRMQKEMEDDNPMEERVRSGQGAKGRAAGTSKVKATAAAKSNPALDVPAPKKKQTVPTAGAGAGAGPSIDKGKGKAKEKEREKTGTSSEATGAGASTSRKRADAVGKENAVKKKARTGPTTSVVTSTAASSKPSTSTATTGGRTLRSSTSTSTAKLRSSASTAAFKTTSGAGGAAGSRTAVKKTSGGPRRVPVDSTEAAPAPSGRTWRG</sequence>
<evidence type="ECO:0000256" key="5">
    <source>
        <dbReference type="ARBA" id="ARBA00022889"/>
    </source>
</evidence>
<keyword evidence="4" id="KW-0963">Cytoplasm</keyword>
<feature type="compositionally biased region" description="Low complexity" evidence="10">
    <location>
        <begin position="197"/>
        <end position="207"/>
    </location>
</feature>
<keyword evidence="6" id="KW-0965">Cell junction</keyword>
<dbReference type="eggNOG" id="ENOG502QQJF">
    <property type="taxonomic scope" value="Eukaryota"/>
</dbReference>
<dbReference type="GO" id="GO:0036064">
    <property type="term" value="C:ciliary basal body"/>
    <property type="evidence" value="ECO:0007669"/>
    <property type="project" value="TreeGrafter"/>
</dbReference>
<feature type="compositionally biased region" description="Low complexity" evidence="10">
    <location>
        <begin position="1029"/>
        <end position="1081"/>
    </location>
</feature>
<evidence type="ECO:0000256" key="9">
    <source>
        <dbReference type="SAM" id="Coils"/>
    </source>
</evidence>
<feature type="compositionally biased region" description="Low complexity" evidence="10">
    <location>
        <begin position="997"/>
        <end position="1009"/>
    </location>
</feature>
<dbReference type="Proteomes" id="UP000053927">
    <property type="component" value="Unassembled WGS sequence"/>
</dbReference>
<feature type="compositionally biased region" description="Low complexity" evidence="10">
    <location>
        <begin position="939"/>
        <end position="953"/>
    </location>
</feature>
<feature type="compositionally biased region" description="Basic residues" evidence="10">
    <location>
        <begin position="626"/>
        <end position="636"/>
    </location>
</feature>
<dbReference type="GO" id="GO:0007155">
    <property type="term" value="P:cell adhesion"/>
    <property type="evidence" value="ECO:0007669"/>
    <property type="project" value="UniProtKB-KW"/>
</dbReference>
<evidence type="ECO:0000256" key="8">
    <source>
        <dbReference type="ARBA" id="ARBA00023212"/>
    </source>
</evidence>
<feature type="compositionally biased region" description="Basic and acidic residues" evidence="10">
    <location>
        <begin position="982"/>
        <end position="996"/>
    </location>
</feature>
<evidence type="ECO:0000256" key="10">
    <source>
        <dbReference type="SAM" id="MobiDB-lite"/>
    </source>
</evidence>
<feature type="compositionally biased region" description="Low complexity" evidence="10">
    <location>
        <begin position="689"/>
        <end position="721"/>
    </location>
</feature>
<comment type="subcellular location">
    <subcellularLocation>
        <location evidence="1">Cell junction</location>
    </subcellularLocation>
    <subcellularLocation>
        <location evidence="2">Cytoplasm</location>
        <location evidence="2">Cytoskeleton</location>
        <location evidence="2">Microtubule organizing center</location>
        <location evidence="2">Centrosome</location>
    </subcellularLocation>
</comment>
<gene>
    <name evidence="11" type="ORF">STEHIDRAFT_172646</name>
</gene>
<dbReference type="KEGG" id="shs:STEHIDRAFT_172646"/>
<evidence type="ECO:0000313" key="11">
    <source>
        <dbReference type="EMBL" id="EIM80375.1"/>
    </source>
</evidence>